<comment type="caution">
    <text evidence="1">The sequence shown here is derived from an EMBL/GenBank/DDBJ whole genome shotgun (WGS) entry which is preliminary data.</text>
</comment>
<protein>
    <submittedName>
        <fullName evidence="1">Uncharacterized protein</fullName>
    </submittedName>
</protein>
<accession>A0A839F1A2</accession>
<dbReference type="RefSeq" id="WP_182531789.1">
    <property type="nucleotide sequence ID" value="NZ_JACGXL010000005.1"/>
</dbReference>
<evidence type="ECO:0000313" key="1">
    <source>
        <dbReference type="EMBL" id="MBA8888733.1"/>
    </source>
</evidence>
<organism evidence="1 2">
    <name type="scientific">Dokdonella fugitiva</name>
    <dbReference type="NCBI Taxonomy" id="328517"/>
    <lineage>
        <taxon>Bacteria</taxon>
        <taxon>Pseudomonadati</taxon>
        <taxon>Pseudomonadota</taxon>
        <taxon>Gammaproteobacteria</taxon>
        <taxon>Lysobacterales</taxon>
        <taxon>Rhodanobacteraceae</taxon>
        <taxon>Dokdonella</taxon>
    </lineage>
</organism>
<keyword evidence="2" id="KW-1185">Reference proteome</keyword>
<evidence type="ECO:0000313" key="2">
    <source>
        <dbReference type="Proteomes" id="UP000550401"/>
    </source>
</evidence>
<dbReference type="Proteomes" id="UP000550401">
    <property type="component" value="Unassembled WGS sequence"/>
</dbReference>
<proteinExistence type="predicted"/>
<gene>
    <name evidence="1" type="ORF">FHW12_002969</name>
</gene>
<sequence>MNREKQHRYVSLCGPVLPFASDPALAQAIAIAENEGWPVRRLVPVPAPRPYERPAGKVRLAR</sequence>
<reference evidence="1 2" key="1">
    <citation type="submission" date="2020-07" db="EMBL/GenBank/DDBJ databases">
        <title>Genomic Encyclopedia of Type Strains, Phase IV (KMG-V): Genome sequencing to study the core and pangenomes of soil and plant-associated prokaryotes.</title>
        <authorList>
            <person name="Whitman W."/>
        </authorList>
    </citation>
    <scope>NUCLEOTIDE SEQUENCE [LARGE SCALE GENOMIC DNA]</scope>
    <source>
        <strain evidence="1 2">RH2WT43</strain>
    </source>
</reference>
<dbReference type="EMBL" id="JACGXL010000005">
    <property type="protein sequence ID" value="MBA8888733.1"/>
    <property type="molecule type" value="Genomic_DNA"/>
</dbReference>
<dbReference type="AlphaFoldDB" id="A0A839F1A2"/>
<name>A0A839F1A2_9GAMM</name>